<dbReference type="EMBL" id="LR785831">
    <property type="protein sequence ID" value="CAB3254116.1"/>
    <property type="molecule type" value="mRNA"/>
</dbReference>
<dbReference type="GO" id="GO:0030154">
    <property type="term" value="P:cell differentiation"/>
    <property type="evidence" value="ECO:0007669"/>
    <property type="project" value="TreeGrafter"/>
</dbReference>
<evidence type="ECO:0000313" key="6">
    <source>
        <dbReference type="EMBL" id="CAB3254116.1"/>
    </source>
</evidence>
<dbReference type="FunFam" id="1.10.10.10:FF:001336">
    <property type="entry name" value="Epithelium specific ets factor 3, ese3, putative"/>
    <property type="match status" value="1"/>
</dbReference>
<name>A0A6F9DFG5_9ASCI</name>
<feature type="region of interest" description="Disordered" evidence="4">
    <location>
        <begin position="710"/>
        <end position="733"/>
    </location>
</feature>
<dbReference type="GO" id="GO:0005634">
    <property type="term" value="C:nucleus"/>
    <property type="evidence" value="ECO:0007669"/>
    <property type="project" value="UniProtKB-SubCell"/>
</dbReference>
<feature type="compositionally biased region" description="Basic and acidic residues" evidence="4">
    <location>
        <begin position="890"/>
        <end position="901"/>
    </location>
</feature>
<dbReference type="PROSITE" id="PS50061">
    <property type="entry name" value="ETS_DOMAIN_3"/>
    <property type="match status" value="1"/>
</dbReference>
<reference evidence="6" key="1">
    <citation type="submission" date="2020-04" db="EMBL/GenBank/DDBJ databases">
        <authorList>
            <person name="Neveu A P."/>
        </authorList>
    </citation>
    <scope>NUCLEOTIDE SEQUENCE</scope>
    <source>
        <tissue evidence="6">Whole embryo</tissue>
    </source>
</reference>
<dbReference type="InterPro" id="IPR036390">
    <property type="entry name" value="WH_DNA-bd_sf"/>
</dbReference>
<proteinExistence type="evidence at transcript level"/>
<dbReference type="InterPro" id="IPR000418">
    <property type="entry name" value="Ets_dom"/>
</dbReference>
<evidence type="ECO:0000256" key="1">
    <source>
        <dbReference type="ARBA" id="ARBA00005562"/>
    </source>
</evidence>
<dbReference type="SMART" id="SM00413">
    <property type="entry name" value="ETS"/>
    <property type="match status" value="1"/>
</dbReference>
<feature type="domain" description="ETS" evidence="5">
    <location>
        <begin position="756"/>
        <end position="838"/>
    </location>
</feature>
<feature type="compositionally biased region" description="Polar residues" evidence="4">
    <location>
        <begin position="512"/>
        <end position="531"/>
    </location>
</feature>
<sequence>MLDLAGPITVAFDQPVNKEQCYVTEPSKTVMMSPNCAQQPLEKIIATITGKKSNSSFQTDQILDLSLVRKCCQMVNQKNQNKTNQHQTTIDLRGDDVIQEKCVTKPTSSPVLDSSSIEGGGEQREGENCSKKETVIAKHPLVSVLSRRTKQAVKRDRPQNVTTLTSSEFAQLLKTCNVTVKSVRSSDTCDKKGAKKTPRDGAVVLRPSWTRAKTMAPPLKWHHTNFDPNKQIKVNKSRKACKAVSVTVAKPSHKHRKKSPSTDDHTRTLSSHALPLTQALNDLASRDQASAETIRETSDDSLDALLPQNADPFLSDCDVRDTTSVSSDAVTSPAALVRDVIDLLSSRENQKNLAHDEDDATIDVRWNDSDRISDNSRTKNIAETDMLHSDVNEYNSLFSEMTQYVDSQQPQQQFSFNPLAPMNDFGNDLSIFEDLLGCENAKLLNDTDISDVLGSPFLGMGSDLNKYDVINTSRPASNYSYCYSDPPSSPLPPPLLRHDQLTSPRTCDHQMSHTFSDTDSGIHSPGSTPVKSSPPPFDDPLHAKHDWRAFGGCHSDAQSNCGGSPTLHQFCFNANASPSNFYATPTGPQAVHSPQTSNAPSPDPDKELHNMDTPTYYTADAFDSYLTQNSSTLTPKQSYIKTENIYFNTPELAEQSSPECSFEIPAAEGKTKPKYQHRVGNWQIAVSLQPEKDSKPKSPVDNQRHFEAGLAAKTESTSHRQRKPKPVPPKRKVTTLTEGPLCCKVRKISTEKGKTVHLWEFIRDILLNPDHCPTLIKWEDRQLGVFRFVQSDVVASMWGEKKRNPKMTYEKLSRAMRYYYNRGILERVDGRRLVYKFGPNAHGWKVPDVVTSSEEGERTTIVEHLCESTGLTIQSAVGRKQPSIAATPKTDSKSADHERFKSPSSESKVTEVARPKVTTVKSLPILSSSQTRKAPVTSWIVTSSPTSECASALPSANVLLAKQIRLAVTN</sequence>
<dbReference type="Pfam" id="PF00178">
    <property type="entry name" value="Ets"/>
    <property type="match status" value="1"/>
</dbReference>
<evidence type="ECO:0000256" key="3">
    <source>
        <dbReference type="RuleBase" id="RU004019"/>
    </source>
</evidence>
<organism evidence="6">
    <name type="scientific">Phallusia mammillata</name>
    <dbReference type="NCBI Taxonomy" id="59560"/>
    <lineage>
        <taxon>Eukaryota</taxon>
        <taxon>Metazoa</taxon>
        <taxon>Chordata</taxon>
        <taxon>Tunicata</taxon>
        <taxon>Ascidiacea</taxon>
        <taxon>Phlebobranchia</taxon>
        <taxon>Ascidiidae</taxon>
        <taxon>Phallusia</taxon>
    </lineage>
</organism>
<gene>
    <name evidence="6" type="primary">Hr-008</name>
</gene>
<dbReference type="AlphaFoldDB" id="A0A6F9DFG5"/>
<dbReference type="GO" id="GO:0000981">
    <property type="term" value="F:DNA-binding transcription factor activity, RNA polymerase II-specific"/>
    <property type="evidence" value="ECO:0007669"/>
    <property type="project" value="TreeGrafter"/>
</dbReference>
<evidence type="ECO:0000256" key="4">
    <source>
        <dbReference type="SAM" id="MobiDB-lite"/>
    </source>
</evidence>
<dbReference type="SUPFAM" id="SSF46785">
    <property type="entry name" value="Winged helix' DNA-binding domain"/>
    <property type="match status" value="1"/>
</dbReference>
<dbReference type="GO" id="GO:0043565">
    <property type="term" value="F:sequence-specific DNA binding"/>
    <property type="evidence" value="ECO:0007669"/>
    <property type="project" value="InterPro"/>
</dbReference>
<feature type="region of interest" description="Disordered" evidence="4">
    <location>
        <begin position="500"/>
        <end position="538"/>
    </location>
</feature>
<evidence type="ECO:0000256" key="2">
    <source>
        <dbReference type="ARBA" id="ARBA00023125"/>
    </source>
</evidence>
<feature type="compositionally biased region" description="Basic and acidic residues" evidence="4">
    <location>
        <begin position="500"/>
        <end position="511"/>
    </location>
</feature>
<dbReference type="InterPro" id="IPR046328">
    <property type="entry name" value="ETS_fam"/>
</dbReference>
<accession>A0A6F9DFG5</accession>
<feature type="region of interest" description="Disordered" evidence="4">
    <location>
        <begin position="582"/>
        <end position="608"/>
    </location>
</feature>
<comment type="similarity">
    <text evidence="1 3">Belongs to the ETS family.</text>
</comment>
<dbReference type="PRINTS" id="PR00454">
    <property type="entry name" value="ETSDOMAIN"/>
</dbReference>
<keyword evidence="2 3" id="KW-0238">DNA-binding</keyword>
<feature type="compositionally biased region" description="Basic residues" evidence="4">
    <location>
        <begin position="719"/>
        <end position="733"/>
    </location>
</feature>
<dbReference type="Gene3D" id="1.10.10.10">
    <property type="entry name" value="Winged helix-like DNA-binding domain superfamily/Winged helix DNA-binding domain"/>
    <property type="match status" value="1"/>
</dbReference>
<protein>
    <submittedName>
        <fullName evidence="6">Transcription factor protein</fullName>
    </submittedName>
</protein>
<dbReference type="InterPro" id="IPR036388">
    <property type="entry name" value="WH-like_DNA-bd_sf"/>
</dbReference>
<feature type="compositionally biased region" description="Polar residues" evidence="4">
    <location>
        <begin position="105"/>
        <end position="117"/>
    </location>
</feature>
<feature type="compositionally biased region" description="Polar residues" evidence="4">
    <location>
        <begin position="582"/>
        <end position="600"/>
    </location>
</feature>
<feature type="region of interest" description="Disordered" evidence="4">
    <location>
        <begin position="105"/>
        <end position="129"/>
    </location>
</feature>
<feature type="region of interest" description="Disordered" evidence="4">
    <location>
        <begin position="245"/>
        <end position="269"/>
    </location>
</feature>
<dbReference type="PANTHER" id="PTHR11849:SF190">
    <property type="entry name" value="ETS-DOMAIN PROTEIN"/>
    <property type="match status" value="1"/>
</dbReference>
<keyword evidence="3" id="KW-0539">Nucleus</keyword>
<evidence type="ECO:0000259" key="5">
    <source>
        <dbReference type="PROSITE" id="PS50061"/>
    </source>
</evidence>
<dbReference type="PANTHER" id="PTHR11849">
    <property type="entry name" value="ETS"/>
    <property type="match status" value="1"/>
</dbReference>
<feature type="region of interest" description="Disordered" evidence="4">
    <location>
        <begin position="877"/>
        <end position="913"/>
    </location>
</feature>
<comment type="subcellular location">
    <subcellularLocation>
        <location evidence="3">Nucleus</location>
    </subcellularLocation>
</comment>